<comment type="caution">
    <text evidence="2">The sequence shown here is derived from an EMBL/GenBank/DDBJ whole genome shotgun (WGS) entry which is preliminary data.</text>
</comment>
<dbReference type="AlphaFoldDB" id="A0A8X7CBI3"/>
<organism evidence="2 3">
    <name type="scientific">Trichonephila inaurata madagascariensis</name>
    <dbReference type="NCBI Taxonomy" id="2747483"/>
    <lineage>
        <taxon>Eukaryota</taxon>
        <taxon>Metazoa</taxon>
        <taxon>Ecdysozoa</taxon>
        <taxon>Arthropoda</taxon>
        <taxon>Chelicerata</taxon>
        <taxon>Arachnida</taxon>
        <taxon>Araneae</taxon>
        <taxon>Araneomorphae</taxon>
        <taxon>Entelegynae</taxon>
        <taxon>Araneoidea</taxon>
        <taxon>Nephilidae</taxon>
        <taxon>Trichonephila</taxon>
        <taxon>Trichonephila inaurata</taxon>
    </lineage>
</organism>
<proteinExistence type="predicted"/>
<protein>
    <submittedName>
        <fullName evidence="2">Uncharacterized protein</fullName>
    </submittedName>
</protein>
<sequence>MFKSGQTHMTQREEAGEPSTTPSDDNTHQAREMVTTDDRVERTASGNRCCGMPRIENKNPNRYGDDQTYHFTLPINERTS</sequence>
<name>A0A8X7CBI3_9ARAC</name>
<reference evidence="2" key="1">
    <citation type="submission" date="2020-08" db="EMBL/GenBank/DDBJ databases">
        <title>Multicomponent nature underlies the extraordinary mechanical properties of spider dragline silk.</title>
        <authorList>
            <person name="Kono N."/>
            <person name="Nakamura H."/>
            <person name="Mori M."/>
            <person name="Yoshida Y."/>
            <person name="Ohtoshi R."/>
            <person name="Malay A.D."/>
            <person name="Moran D.A.P."/>
            <person name="Tomita M."/>
            <person name="Numata K."/>
            <person name="Arakawa K."/>
        </authorList>
    </citation>
    <scope>NUCLEOTIDE SEQUENCE</scope>
</reference>
<gene>
    <name evidence="2" type="ORF">TNIN_247291</name>
</gene>
<evidence type="ECO:0000313" key="3">
    <source>
        <dbReference type="Proteomes" id="UP000886998"/>
    </source>
</evidence>
<feature type="region of interest" description="Disordered" evidence="1">
    <location>
        <begin position="1"/>
        <end position="80"/>
    </location>
</feature>
<accession>A0A8X7CBI3</accession>
<dbReference type="EMBL" id="BMAV01012268">
    <property type="protein sequence ID" value="GFY58819.1"/>
    <property type="molecule type" value="Genomic_DNA"/>
</dbReference>
<evidence type="ECO:0000313" key="2">
    <source>
        <dbReference type="EMBL" id="GFY58819.1"/>
    </source>
</evidence>
<feature type="compositionally biased region" description="Basic and acidic residues" evidence="1">
    <location>
        <begin position="25"/>
        <end position="42"/>
    </location>
</feature>
<keyword evidence="3" id="KW-1185">Reference proteome</keyword>
<evidence type="ECO:0000256" key="1">
    <source>
        <dbReference type="SAM" id="MobiDB-lite"/>
    </source>
</evidence>
<dbReference type="Proteomes" id="UP000886998">
    <property type="component" value="Unassembled WGS sequence"/>
</dbReference>
<feature type="compositionally biased region" description="Basic and acidic residues" evidence="1">
    <location>
        <begin position="55"/>
        <end position="68"/>
    </location>
</feature>